<reference evidence="1" key="1">
    <citation type="journal article" date="2020" name="Stud. Mycol.">
        <title>101 Dothideomycetes genomes: a test case for predicting lifestyles and emergence of pathogens.</title>
        <authorList>
            <person name="Haridas S."/>
            <person name="Albert R."/>
            <person name="Binder M."/>
            <person name="Bloem J."/>
            <person name="Labutti K."/>
            <person name="Salamov A."/>
            <person name="Andreopoulos B."/>
            <person name="Baker S."/>
            <person name="Barry K."/>
            <person name="Bills G."/>
            <person name="Bluhm B."/>
            <person name="Cannon C."/>
            <person name="Castanera R."/>
            <person name="Culley D."/>
            <person name="Daum C."/>
            <person name="Ezra D."/>
            <person name="Gonzalez J."/>
            <person name="Henrissat B."/>
            <person name="Kuo A."/>
            <person name="Liang C."/>
            <person name="Lipzen A."/>
            <person name="Lutzoni F."/>
            <person name="Magnuson J."/>
            <person name="Mondo S."/>
            <person name="Nolan M."/>
            <person name="Ohm R."/>
            <person name="Pangilinan J."/>
            <person name="Park H.-J."/>
            <person name="Ramirez L."/>
            <person name="Alfaro M."/>
            <person name="Sun H."/>
            <person name="Tritt A."/>
            <person name="Yoshinaga Y."/>
            <person name="Zwiers L.-H."/>
            <person name="Turgeon B."/>
            <person name="Goodwin S."/>
            <person name="Spatafora J."/>
            <person name="Crous P."/>
            <person name="Grigoriev I."/>
        </authorList>
    </citation>
    <scope>NUCLEOTIDE SEQUENCE</scope>
    <source>
        <strain evidence="1">CBS 107.79</strain>
    </source>
</reference>
<name>A0A6A5UN24_9PLEO</name>
<proteinExistence type="predicted"/>
<keyword evidence="2" id="KW-1185">Reference proteome</keyword>
<evidence type="ECO:0000313" key="2">
    <source>
        <dbReference type="Proteomes" id="UP000800036"/>
    </source>
</evidence>
<sequence length="75" mass="7956">MGRYDGGAYGYGYLAQPIYASAPEYAAGYGSWNQGGCRSDKSSENPAAWVYTLELTAPGGKKKRGKRGGKRGGGW</sequence>
<dbReference type="Proteomes" id="UP000800036">
    <property type="component" value="Unassembled WGS sequence"/>
</dbReference>
<organism evidence="1 2">
    <name type="scientific">Bimuria novae-zelandiae CBS 107.79</name>
    <dbReference type="NCBI Taxonomy" id="1447943"/>
    <lineage>
        <taxon>Eukaryota</taxon>
        <taxon>Fungi</taxon>
        <taxon>Dikarya</taxon>
        <taxon>Ascomycota</taxon>
        <taxon>Pezizomycotina</taxon>
        <taxon>Dothideomycetes</taxon>
        <taxon>Pleosporomycetidae</taxon>
        <taxon>Pleosporales</taxon>
        <taxon>Massarineae</taxon>
        <taxon>Didymosphaeriaceae</taxon>
        <taxon>Bimuria</taxon>
    </lineage>
</organism>
<protein>
    <submittedName>
        <fullName evidence="1">Uncharacterized protein</fullName>
    </submittedName>
</protein>
<dbReference type="AlphaFoldDB" id="A0A6A5UN24"/>
<gene>
    <name evidence="1" type="ORF">BU23DRAFT_560535</name>
</gene>
<evidence type="ECO:0000313" key="1">
    <source>
        <dbReference type="EMBL" id="KAF1966074.1"/>
    </source>
</evidence>
<accession>A0A6A5UN24</accession>
<dbReference type="EMBL" id="ML976751">
    <property type="protein sequence ID" value="KAF1966074.1"/>
    <property type="molecule type" value="Genomic_DNA"/>
</dbReference>